<dbReference type="Gene3D" id="2.120.10.80">
    <property type="entry name" value="Kelch-type beta propeller"/>
    <property type="match status" value="1"/>
</dbReference>
<dbReference type="SUPFAM" id="SSF117281">
    <property type="entry name" value="Kelch motif"/>
    <property type="match status" value="1"/>
</dbReference>
<evidence type="ECO:0000313" key="1">
    <source>
        <dbReference type="EMBL" id="CAG8789635.1"/>
    </source>
</evidence>
<comment type="caution">
    <text evidence="1">The sequence shown here is derived from an EMBL/GenBank/DDBJ whole genome shotgun (WGS) entry which is preliminary data.</text>
</comment>
<sequence>FTPEGRGGHVAVIDPRSNQIYFIGGSRLIPDRNPIKSSIIVYNLSNKVFYLDLKSQFSTNNPPYVELPGSQMTYGSEKGTAVVGGPSKDDVYIVGGTLQNFTLLNQIENNATITSNQTLMTNELLNTWNVTAPNIFIYRPSTKSWLSPKTVANGGPTIRRRSTSTVMDQDGRIIYIFGGREQIDTGSPTFICFNDTALSKWNIINAANPLQQYFQMITKYSSTTQGRAGHTATLFDNNTIIIIGGTT</sequence>
<dbReference type="AlphaFoldDB" id="A0A9N9JNV6"/>
<evidence type="ECO:0000313" key="2">
    <source>
        <dbReference type="Proteomes" id="UP000789405"/>
    </source>
</evidence>
<feature type="non-terminal residue" evidence="1">
    <location>
        <position position="247"/>
    </location>
</feature>
<proteinExistence type="predicted"/>
<dbReference type="EMBL" id="CAJVPY010026366">
    <property type="protein sequence ID" value="CAG8789635.1"/>
    <property type="molecule type" value="Genomic_DNA"/>
</dbReference>
<gene>
    <name evidence="1" type="ORF">DERYTH_LOCUS21147</name>
</gene>
<reference evidence="1" key="1">
    <citation type="submission" date="2021-06" db="EMBL/GenBank/DDBJ databases">
        <authorList>
            <person name="Kallberg Y."/>
            <person name="Tangrot J."/>
            <person name="Rosling A."/>
        </authorList>
    </citation>
    <scope>NUCLEOTIDE SEQUENCE</scope>
    <source>
        <strain evidence="1">MA453B</strain>
    </source>
</reference>
<protein>
    <submittedName>
        <fullName evidence="1">21731_t:CDS:1</fullName>
    </submittedName>
</protein>
<accession>A0A9N9JNV6</accession>
<organism evidence="1 2">
    <name type="scientific">Dentiscutata erythropus</name>
    <dbReference type="NCBI Taxonomy" id="1348616"/>
    <lineage>
        <taxon>Eukaryota</taxon>
        <taxon>Fungi</taxon>
        <taxon>Fungi incertae sedis</taxon>
        <taxon>Mucoromycota</taxon>
        <taxon>Glomeromycotina</taxon>
        <taxon>Glomeromycetes</taxon>
        <taxon>Diversisporales</taxon>
        <taxon>Gigasporaceae</taxon>
        <taxon>Dentiscutata</taxon>
    </lineage>
</organism>
<dbReference type="Proteomes" id="UP000789405">
    <property type="component" value="Unassembled WGS sequence"/>
</dbReference>
<dbReference type="PANTHER" id="PTHR23244">
    <property type="entry name" value="KELCH REPEAT DOMAIN"/>
    <property type="match status" value="1"/>
</dbReference>
<dbReference type="InterPro" id="IPR015915">
    <property type="entry name" value="Kelch-typ_b-propeller"/>
</dbReference>
<keyword evidence="2" id="KW-1185">Reference proteome</keyword>
<feature type="non-terminal residue" evidence="1">
    <location>
        <position position="1"/>
    </location>
</feature>
<dbReference type="OrthoDB" id="432528at2759"/>
<name>A0A9N9JNV6_9GLOM</name>